<feature type="binding site" evidence="9">
    <location>
        <begin position="249"/>
        <end position="251"/>
    </location>
    <ligand>
        <name>ATP</name>
        <dbReference type="ChEBI" id="CHEBI:30616"/>
    </ligand>
</feature>
<dbReference type="PANTHER" id="PTHR11778">
    <property type="entry name" value="SERYL-TRNA SYNTHETASE"/>
    <property type="match status" value="1"/>
</dbReference>
<dbReference type="GO" id="GO:0004828">
    <property type="term" value="F:serine-tRNA ligase activity"/>
    <property type="evidence" value="ECO:0007669"/>
    <property type="project" value="UniProtKB-UniRule"/>
</dbReference>
<dbReference type="InterPro" id="IPR042103">
    <property type="entry name" value="SerRS_1_N_sf"/>
</dbReference>
<dbReference type="SUPFAM" id="SSF55681">
    <property type="entry name" value="Class II aaRS and biotin synthetases"/>
    <property type="match status" value="1"/>
</dbReference>
<feature type="domain" description="Aminoacyl-transfer RNA synthetases class-II family profile" evidence="11">
    <location>
        <begin position="112"/>
        <end position="396"/>
    </location>
</feature>
<sequence>DVEKLLKLDTQLQPIKIELNNVRQKRNELDKKIKFTKEVKERQSLIDENTSHKSRLKELEVAYKRLSEQFEKMMLLLPNVTSPKMPVGKDENENVSIRKWGTIPKFDFTPRNHVELGKRLGIIDVEKSSEVSGPRFYYLKNEAVRIQFAIIQMVFEILSDKTVLKRLAEKTKNPFSNAFIPVVPPVMIKPEIMKKMDRLDPIEERYELKKDDLILVGSAEHTLGPMHMNETFAYNDLPKRYIGYSTAFRREAGSYGKDMQGILRVHQFDKLEMESFVPAEYGEVEQDFIVAIQEYLVQQLGLPYRVIQICTGDTGKPDYNQYDIECWIPSQNKYRETHTSDYMTDYQSRRLNIRYLDKDKNKKFVHMNDATAFAISRILIAILENCQQKDGSVLVPEVLRPLCGFKKIG</sequence>
<dbReference type="InterPro" id="IPR002317">
    <property type="entry name" value="Ser-tRNA-ligase_type_1"/>
</dbReference>
<evidence type="ECO:0000256" key="7">
    <source>
        <dbReference type="NCBIfam" id="TIGR00414"/>
    </source>
</evidence>
<evidence type="ECO:0000256" key="1">
    <source>
        <dbReference type="ARBA" id="ARBA00012840"/>
    </source>
</evidence>
<dbReference type="InterPro" id="IPR045864">
    <property type="entry name" value="aa-tRNA-synth_II/BPL/LPL"/>
</dbReference>
<name>A0A2M8KRG5_9BACT</name>
<dbReference type="Pfam" id="PF02403">
    <property type="entry name" value="Seryl_tRNA_N"/>
    <property type="match status" value="1"/>
</dbReference>
<dbReference type="EMBL" id="PFED01000193">
    <property type="protein sequence ID" value="PJE62493.1"/>
    <property type="molecule type" value="Genomic_DNA"/>
</dbReference>
<dbReference type="SUPFAM" id="SSF46589">
    <property type="entry name" value="tRNA-binding arm"/>
    <property type="match status" value="1"/>
</dbReference>
<protein>
    <recommendedName>
        <fullName evidence="1 7">Serine--tRNA ligase</fullName>
        <ecNumber evidence="1 7">6.1.1.11</ecNumber>
    </recommendedName>
</protein>
<evidence type="ECO:0000259" key="11">
    <source>
        <dbReference type="PROSITE" id="PS50862"/>
    </source>
</evidence>
<dbReference type="PRINTS" id="PR00981">
    <property type="entry name" value="TRNASYNTHSER"/>
</dbReference>
<dbReference type="Gene3D" id="1.10.287.40">
    <property type="entry name" value="Serine-tRNA synthetase, tRNA binding domain"/>
    <property type="match status" value="1"/>
</dbReference>
<dbReference type="InterPro" id="IPR015866">
    <property type="entry name" value="Ser-tRNA-synth_1_N"/>
</dbReference>
<feature type="coiled-coil region" evidence="10">
    <location>
        <begin position="19"/>
        <end position="76"/>
    </location>
</feature>
<evidence type="ECO:0000256" key="8">
    <source>
        <dbReference type="PIRSR" id="PIRSR001529-1"/>
    </source>
</evidence>
<dbReference type="PROSITE" id="PS50862">
    <property type="entry name" value="AA_TRNA_LIGASE_II"/>
    <property type="match status" value="1"/>
</dbReference>
<evidence type="ECO:0000256" key="10">
    <source>
        <dbReference type="SAM" id="Coils"/>
    </source>
</evidence>
<keyword evidence="10" id="KW-0175">Coiled coil</keyword>
<gene>
    <name evidence="12" type="ORF">COU88_04735</name>
</gene>
<feature type="binding site" evidence="9">
    <location>
        <begin position="265"/>
        <end position="268"/>
    </location>
    <ligand>
        <name>ATP</name>
        <dbReference type="ChEBI" id="CHEBI:30616"/>
    </ligand>
</feature>
<keyword evidence="3" id="KW-0547">Nucleotide-binding</keyword>
<accession>A0A2M8KRG5</accession>
<dbReference type="Pfam" id="PF00587">
    <property type="entry name" value="tRNA-synt_2b"/>
    <property type="match status" value="1"/>
</dbReference>
<dbReference type="GO" id="GO:0005524">
    <property type="term" value="F:ATP binding"/>
    <property type="evidence" value="ECO:0007669"/>
    <property type="project" value="UniProtKB-KW"/>
</dbReference>
<dbReference type="Gene3D" id="3.30.930.10">
    <property type="entry name" value="Bira Bifunctional Protein, Domain 2"/>
    <property type="match status" value="1"/>
</dbReference>
<keyword evidence="2 12" id="KW-0436">Ligase</keyword>
<comment type="caution">
    <text evidence="12">The sequence shown here is derived from an EMBL/GenBank/DDBJ whole genome shotgun (WGS) entry which is preliminary data.</text>
</comment>
<dbReference type="GO" id="GO:0006434">
    <property type="term" value="P:seryl-tRNA aminoacylation"/>
    <property type="evidence" value="ECO:0007669"/>
    <property type="project" value="UniProtKB-UniRule"/>
</dbReference>
<dbReference type="InterPro" id="IPR002314">
    <property type="entry name" value="aa-tRNA-synt_IIb"/>
</dbReference>
<evidence type="ECO:0000256" key="2">
    <source>
        <dbReference type="ARBA" id="ARBA00022598"/>
    </source>
</evidence>
<feature type="binding site" evidence="8">
    <location>
        <position position="272"/>
    </location>
    <ligand>
        <name>L-serine</name>
        <dbReference type="ChEBI" id="CHEBI:33384"/>
    </ligand>
</feature>
<evidence type="ECO:0000256" key="5">
    <source>
        <dbReference type="ARBA" id="ARBA00022917"/>
    </source>
</evidence>
<dbReference type="NCBIfam" id="TIGR00414">
    <property type="entry name" value="serS"/>
    <property type="match status" value="1"/>
</dbReference>
<evidence type="ECO:0000256" key="9">
    <source>
        <dbReference type="PIRSR" id="PIRSR001529-2"/>
    </source>
</evidence>
<keyword evidence="5" id="KW-0648">Protein biosynthesis</keyword>
<dbReference type="GO" id="GO:0005737">
    <property type="term" value="C:cytoplasm"/>
    <property type="evidence" value="ECO:0007669"/>
    <property type="project" value="UniProtKB-UniRule"/>
</dbReference>
<evidence type="ECO:0000313" key="13">
    <source>
        <dbReference type="Proteomes" id="UP000229554"/>
    </source>
</evidence>
<feature type="site" description="Important for serine binding" evidence="8">
    <location>
        <position position="371"/>
    </location>
</feature>
<evidence type="ECO:0000256" key="3">
    <source>
        <dbReference type="ARBA" id="ARBA00022741"/>
    </source>
</evidence>
<evidence type="ECO:0000313" key="12">
    <source>
        <dbReference type="EMBL" id="PJE62493.1"/>
    </source>
</evidence>
<keyword evidence="4 9" id="KW-0067">ATP-binding</keyword>
<organism evidence="12 13">
    <name type="scientific">Candidatus Roizmanbacteria bacterium CG10_big_fil_rev_8_21_14_0_10_39_6</name>
    <dbReference type="NCBI Taxonomy" id="1974853"/>
    <lineage>
        <taxon>Bacteria</taxon>
        <taxon>Candidatus Roizmaniibacteriota</taxon>
    </lineage>
</organism>
<proteinExistence type="predicted"/>
<feature type="binding site" evidence="8">
    <location>
        <position position="249"/>
    </location>
    <ligand>
        <name>L-serine</name>
        <dbReference type="ChEBI" id="CHEBI:33384"/>
    </ligand>
</feature>
<dbReference type="AlphaFoldDB" id="A0A2M8KRG5"/>
<dbReference type="InterPro" id="IPR010978">
    <property type="entry name" value="tRNA-bd_arm"/>
</dbReference>
<feature type="non-terminal residue" evidence="12">
    <location>
        <position position="1"/>
    </location>
</feature>
<keyword evidence="6" id="KW-0030">Aminoacyl-tRNA synthetase</keyword>
<dbReference type="InterPro" id="IPR006195">
    <property type="entry name" value="aa-tRNA-synth_II"/>
</dbReference>
<dbReference type="PIRSF" id="PIRSF001529">
    <property type="entry name" value="Ser-tRNA-synth_IIa"/>
    <property type="match status" value="1"/>
</dbReference>
<dbReference type="EC" id="6.1.1.11" evidence="1 7"/>
<evidence type="ECO:0000256" key="6">
    <source>
        <dbReference type="ARBA" id="ARBA00023146"/>
    </source>
</evidence>
<evidence type="ECO:0000256" key="4">
    <source>
        <dbReference type="ARBA" id="ARBA00022840"/>
    </source>
</evidence>
<dbReference type="Proteomes" id="UP000229554">
    <property type="component" value="Unassembled WGS sequence"/>
</dbReference>
<reference evidence="13" key="1">
    <citation type="submission" date="2017-09" db="EMBL/GenBank/DDBJ databases">
        <title>Depth-based differentiation of microbial function through sediment-hosted aquifers and enrichment of novel symbionts in the deep terrestrial subsurface.</title>
        <authorList>
            <person name="Probst A.J."/>
            <person name="Ladd B."/>
            <person name="Jarett J.K."/>
            <person name="Geller-Mcgrath D.E."/>
            <person name="Sieber C.M.K."/>
            <person name="Emerson J.B."/>
            <person name="Anantharaman K."/>
            <person name="Thomas B.C."/>
            <person name="Malmstrom R."/>
            <person name="Stieglmeier M."/>
            <person name="Klingl A."/>
            <person name="Woyke T."/>
            <person name="Ryan C.M."/>
            <person name="Banfield J.F."/>
        </authorList>
    </citation>
    <scope>NUCLEOTIDE SEQUENCE [LARGE SCALE GENOMIC DNA]</scope>
</reference>